<dbReference type="Pfam" id="PF01032">
    <property type="entry name" value="FecCD"/>
    <property type="match status" value="1"/>
</dbReference>
<dbReference type="InterPro" id="IPR000522">
    <property type="entry name" value="ABC_transptr_permease_BtuC"/>
</dbReference>
<evidence type="ECO:0000256" key="5">
    <source>
        <dbReference type="ARBA" id="ARBA00022692"/>
    </source>
</evidence>
<protein>
    <submittedName>
        <fullName evidence="9">Iron ABC transporter permease</fullName>
    </submittedName>
</protein>
<keyword evidence="7 8" id="KW-0472">Membrane</keyword>
<evidence type="ECO:0000256" key="4">
    <source>
        <dbReference type="ARBA" id="ARBA00022475"/>
    </source>
</evidence>
<feature type="transmembrane region" description="Helical" evidence="8">
    <location>
        <begin position="193"/>
        <end position="211"/>
    </location>
</feature>
<dbReference type="SUPFAM" id="SSF81345">
    <property type="entry name" value="ABC transporter involved in vitamin B12 uptake, BtuC"/>
    <property type="match status" value="1"/>
</dbReference>
<evidence type="ECO:0000256" key="7">
    <source>
        <dbReference type="ARBA" id="ARBA00023136"/>
    </source>
</evidence>
<feature type="transmembrane region" description="Helical" evidence="8">
    <location>
        <begin position="116"/>
        <end position="137"/>
    </location>
</feature>
<proteinExistence type="inferred from homology"/>
<dbReference type="GO" id="GO:0033214">
    <property type="term" value="P:siderophore-iron import into cell"/>
    <property type="evidence" value="ECO:0007669"/>
    <property type="project" value="TreeGrafter"/>
</dbReference>
<accession>A0A9E5JRW6</accession>
<evidence type="ECO:0000256" key="8">
    <source>
        <dbReference type="SAM" id="Phobius"/>
    </source>
</evidence>
<evidence type="ECO:0000313" key="9">
    <source>
        <dbReference type="EMBL" id="NHO64261.1"/>
    </source>
</evidence>
<dbReference type="Proteomes" id="UP000787472">
    <property type="component" value="Unassembled WGS sequence"/>
</dbReference>
<feature type="transmembrane region" description="Helical" evidence="8">
    <location>
        <begin position="87"/>
        <end position="110"/>
    </location>
</feature>
<organism evidence="9 10">
    <name type="scientific">Pseudomaricurvus hydrocarbonicus</name>
    <dbReference type="NCBI Taxonomy" id="1470433"/>
    <lineage>
        <taxon>Bacteria</taxon>
        <taxon>Pseudomonadati</taxon>
        <taxon>Pseudomonadota</taxon>
        <taxon>Gammaproteobacteria</taxon>
        <taxon>Cellvibrionales</taxon>
        <taxon>Cellvibrionaceae</taxon>
        <taxon>Pseudomaricurvus</taxon>
    </lineage>
</organism>
<dbReference type="FunFam" id="1.10.3470.10:FF:000001">
    <property type="entry name" value="Vitamin B12 ABC transporter permease BtuC"/>
    <property type="match status" value="1"/>
</dbReference>
<feature type="transmembrane region" description="Helical" evidence="8">
    <location>
        <begin position="57"/>
        <end position="75"/>
    </location>
</feature>
<sequence>MNRMQPTKLMITLGVMLPLSLLVSLAVGPELILPFWQSAEAQTVSNQLIIQQIRLPRTLMAAIIGAALAVSGVMMQGLFRNPLADPSLIGVSSGASAGASFVIVMGAGLFGVHELLGVSFVAMGAFLGATVATWLVYRLAATATGTSVATMLLAGIAISALAGALNSFFSFIADNHMLRQISLWQMGSLSNASWGRVVFAVFLLGGLLCWFPRYSKALNAFLLGESEARHLGIDVDRIKLQVIVLVALVVGIAVALTGTIAFVGLVTPHIVRLLIGPDHRGLIPCSALAGAILLMLADACSRFVLAPGELPIGVVTAVLGAPFFLSLLRRQRAATGGL</sequence>
<evidence type="ECO:0000256" key="1">
    <source>
        <dbReference type="ARBA" id="ARBA00004651"/>
    </source>
</evidence>
<evidence type="ECO:0000256" key="6">
    <source>
        <dbReference type="ARBA" id="ARBA00022989"/>
    </source>
</evidence>
<evidence type="ECO:0000256" key="2">
    <source>
        <dbReference type="ARBA" id="ARBA00007935"/>
    </source>
</evidence>
<feature type="transmembrane region" description="Helical" evidence="8">
    <location>
        <begin position="149"/>
        <end position="173"/>
    </location>
</feature>
<keyword evidence="5 8" id="KW-0812">Transmembrane</keyword>
<keyword evidence="4" id="KW-1003">Cell membrane</keyword>
<dbReference type="GO" id="GO:0005886">
    <property type="term" value="C:plasma membrane"/>
    <property type="evidence" value="ECO:0007669"/>
    <property type="project" value="UniProtKB-SubCell"/>
</dbReference>
<dbReference type="PANTHER" id="PTHR30472:SF25">
    <property type="entry name" value="ABC TRANSPORTER PERMEASE PROTEIN MJ0876-RELATED"/>
    <property type="match status" value="1"/>
</dbReference>
<name>A0A9E5JRW6_9GAMM</name>
<feature type="transmembrane region" description="Helical" evidence="8">
    <location>
        <begin position="310"/>
        <end position="328"/>
    </location>
</feature>
<dbReference type="Gene3D" id="1.10.3470.10">
    <property type="entry name" value="ABC transporter involved in vitamin B12 uptake, BtuC"/>
    <property type="match status" value="1"/>
</dbReference>
<dbReference type="PANTHER" id="PTHR30472">
    <property type="entry name" value="FERRIC ENTEROBACTIN TRANSPORT SYSTEM PERMEASE PROTEIN"/>
    <property type="match status" value="1"/>
</dbReference>
<keyword evidence="10" id="KW-1185">Reference proteome</keyword>
<keyword evidence="3" id="KW-0813">Transport</keyword>
<evidence type="ECO:0000256" key="3">
    <source>
        <dbReference type="ARBA" id="ARBA00022448"/>
    </source>
</evidence>
<reference evidence="9" key="1">
    <citation type="submission" date="2020-03" db="EMBL/GenBank/DDBJ databases">
        <authorList>
            <person name="Guo F."/>
        </authorList>
    </citation>
    <scope>NUCLEOTIDE SEQUENCE</scope>
    <source>
        <strain evidence="9">JCM 30134</strain>
    </source>
</reference>
<dbReference type="EMBL" id="JAAONZ010000001">
    <property type="protein sequence ID" value="NHO64261.1"/>
    <property type="molecule type" value="Genomic_DNA"/>
</dbReference>
<comment type="similarity">
    <text evidence="2">Belongs to the binding-protein-dependent transport system permease family. FecCD subfamily.</text>
</comment>
<keyword evidence="6 8" id="KW-1133">Transmembrane helix</keyword>
<feature type="transmembrane region" description="Helical" evidence="8">
    <location>
        <begin position="242"/>
        <end position="266"/>
    </location>
</feature>
<gene>
    <name evidence="9" type="ORF">G8770_01710</name>
</gene>
<dbReference type="InterPro" id="IPR037294">
    <property type="entry name" value="ABC_BtuC-like"/>
</dbReference>
<comment type="subcellular location">
    <subcellularLocation>
        <location evidence="1">Cell membrane</location>
        <topology evidence="1">Multi-pass membrane protein</topology>
    </subcellularLocation>
</comment>
<dbReference type="GO" id="GO:0022857">
    <property type="term" value="F:transmembrane transporter activity"/>
    <property type="evidence" value="ECO:0007669"/>
    <property type="project" value="InterPro"/>
</dbReference>
<comment type="caution">
    <text evidence="9">The sequence shown here is derived from an EMBL/GenBank/DDBJ whole genome shotgun (WGS) entry which is preliminary data.</text>
</comment>
<dbReference type="CDD" id="cd06550">
    <property type="entry name" value="TM_ABC_iron-siderophores_like"/>
    <property type="match status" value="1"/>
</dbReference>
<dbReference type="AlphaFoldDB" id="A0A9E5JRW6"/>
<evidence type="ECO:0000313" key="10">
    <source>
        <dbReference type="Proteomes" id="UP000787472"/>
    </source>
</evidence>
<dbReference type="RefSeq" id="WP_167181114.1">
    <property type="nucleotide sequence ID" value="NZ_JAAONZ010000001.1"/>
</dbReference>